<comment type="caution">
    <text evidence="5">The sequence shown here is derived from an EMBL/GenBank/DDBJ whole genome shotgun (WGS) entry which is preliminary data.</text>
</comment>
<reference evidence="5" key="1">
    <citation type="submission" date="2019-08" db="EMBL/GenBank/DDBJ databases">
        <authorList>
            <person name="Kucharzyk K."/>
            <person name="Murdoch R.W."/>
            <person name="Higgins S."/>
            <person name="Loffler F."/>
        </authorList>
    </citation>
    <scope>NUCLEOTIDE SEQUENCE</scope>
</reference>
<gene>
    <name evidence="5" type="primary">plsC_17</name>
    <name evidence="5" type="ORF">SDC9_121235</name>
</gene>
<dbReference type="GO" id="GO:0006654">
    <property type="term" value="P:phosphatidic acid biosynthetic process"/>
    <property type="evidence" value="ECO:0007669"/>
    <property type="project" value="TreeGrafter"/>
</dbReference>
<dbReference type="PANTHER" id="PTHR10434:SF66">
    <property type="entry name" value="PHOSPHOLIPID_GLYCEROL ACYLTRANSFERASE DOMAIN-CONTAINING PROTEIN"/>
    <property type="match status" value="1"/>
</dbReference>
<name>A0A645CBE8_9ZZZZ</name>
<evidence type="ECO:0000259" key="4">
    <source>
        <dbReference type="SMART" id="SM00563"/>
    </source>
</evidence>
<keyword evidence="3" id="KW-0472">Membrane</keyword>
<dbReference type="InterPro" id="IPR002123">
    <property type="entry name" value="Plipid/glycerol_acylTrfase"/>
</dbReference>
<dbReference type="GO" id="GO:0003841">
    <property type="term" value="F:1-acylglycerol-3-phosphate O-acyltransferase activity"/>
    <property type="evidence" value="ECO:0007669"/>
    <property type="project" value="UniProtKB-EC"/>
</dbReference>
<dbReference type="EC" id="2.3.1.51" evidence="5"/>
<evidence type="ECO:0000256" key="1">
    <source>
        <dbReference type="ARBA" id="ARBA00022679"/>
    </source>
</evidence>
<keyword evidence="3" id="KW-1133">Transmembrane helix</keyword>
<organism evidence="5">
    <name type="scientific">bioreactor metagenome</name>
    <dbReference type="NCBI Taxonomy" id="1076179"/>
    <lineage>
        <taxon>unclassified sequences</taxon>
        <taxon>metagenomes</taxon>
        <taxon>ecological metagenomes</taxon>
    </lineage>
</organism>
<dbReference type="SUPFAM" id="SSF69593">
    <property type="entry name" value="Glycerol-3-phosphate (1)-acyltransferase"/>
    <property type="match status" value="1"/>
</dbReference>
<proteinExistence type="predicted"/>
<evidence type="ECO:0000313" key="5">
    <source>
        <dbReference type="EMBL" id="MPM74250.1"/>
    </source>
</evidence>
<dbReference type="AlphaFoldDB" id="A0A645CBE8"/>
<dbReference type="SMART" id="SM00563">
    <property type="entry name" value="PlsC"/>
    <property type="match status" value="1"/>
</dbReference>
<dbReference type="CDD" id="cd07989">
    <property type="entry name" value="LPLAT_AGPAT-like"/>
    <property type="match status" value="1"/>
</dbReference>
<evidence type="ECO:0000256" key="3">
    <source>
        <dbReference type="SAM" id="Phobius"/>
    </source>
</evidence>
<feature type="domain" description="Phospholipid/glycerol acyltransferase" evidence="4">
    <location>
        <begin position="93"/>
        <end position="207"/>
    </location>
</feature>
<feature type="transmembrane region" description="Helical" evidence="3">
    <location>
        <begin position="35"/>
        <end position="55"/>
    </location>
</feature>
<dbReference type="EMBL" id="VSSQ01025839">
    <property type="protein sequence ID" value="MPM74250.1"/>
    <property type="molecule type" value="Genomic_DNA"/>
</dbReference>
<dbReference type="Pfam" id="PF01553">
    <property type="entry name" value="Acyltransferase"/>
    <property type="match status" value="1"/>
</dbReference>
<sequence>MSKNDYFCYNVLSFVMKLVKIVFIFLYQWLIFMPIFVILTILTALTVMIFAPVFGSRYWGYVPPRWWSRLTCWLALCRIKSSGHENLDPHQSYVFIANHQGAFDIFLIYGFLNQNIKWMQKASLRKIPLVGFASEMAGHVFVDNSSPVARVNTINEAKKKMEDGVSIMLFPEGARSRTGKMGRFKRGAYQIAYDLKLPVVPLTLNGPFDVMKRGSLCLRPDKLELIIHKPIPTENLNESDISALIDESRKIIHSALWEKFKDES</sequence>
<protein>
    <submittedName>
        <fullName evidence="5">1-acyl-sn-glycerol-3-phosphate acyltransferase</fullName>
        <ecNumber evidence="5">2.3.1.51</ecNumber>
    </submittedName>
</protein>
<keyword evidence="2 5" id="KW-0012">Acyltransferase</keyword>
<keyword evidence="1 5" id="KW-0808">Transferase</keyword>
<dbReference type="PANTHER" id="PTHR10434">
    <property type="entry name" value="1-ACYL-SN-GLYCEROL-3-PHOSPHATE ACYLTRANSFERASE"/>
    <property type="match status" value="1"/>
</dbReference>
<accession>A0A645CBE8</accession>
<feature type="transmembrane region" description="Helical" evidence="3">
    <location>
        <begin position="7"/>
        <end position="29"/>
    </location>
</feature>
<keyword evidence="3" id="KW-0812">Transmembrane</keyword>
<evidence type="ECO:0000256" key="2">
    <source>
        <dbReference type="ARBA" id="ARBA00023315"/>
    </source>
</evidence>